<dbReference type="GO" id="GO:0015031">
    <property type="term" value="P:protein transport"/>
    <property type="evidence" value="ECO:0007669"/>
    <property type="project" value="UniProtKB-KW"/>
</dbReference>
<dbReference type="GO" id="GO:0005525">
    <property type="term" value="F:GTP binding"/>
    <property type="evidence" value="ECO:0007669"/>
    <property type="project" value="UniProtKB-KW"/>
</dbReference>
<evidence type="ECO:0000256" key="3">
    <source>
        <dbReference type="ARBA" id="ARBA00022741"/>
    </source>
</evidence>
<comment type="similarity">
    <text evidence="1">Belongs to the small GTPase superfamily. Arf family.</text>
</comment>
<reference evidence="8 9" key="1">
    <citation type="submission" date="2024-06" db="EMBL/GenBank/DDBJ databases">
        <title>A chromosome level genome sequence of Diviner's sage (Salvia divinorum).</title>
        <authorList>
            <person name="Ford S.A."/>
            <person name="Ro D.-K."/>
            <person name="Ness R.W."/>
            <person name="Phillips M.A."/>
        </authorList>
    </citation>
    <scope>NUCLEOTIDE SEQUENCE [LARGE SCALE GENOMIC DNA]</scope>
    <source>
        <strain evidence="8">SAF-2024a</strain>
        <tissue evidence="8">Leaf</tissue>
    </source>
</reference>
<keyword evidence="6 7" id="KW-0342">GTP-binding</keyword>
<proteinExistence type="inferred from homology"/>
<evidence type="ECO:0000256" key="1">
    <source>
        <dbReference type="ARBA" id="ARBA00010290"/>
    </source>
</evidence>
<sequence length="117" mass="13077">MFSLFYGLWKYMFTKMEFHVLILGIGKAGKTVLRHEDLQGAPLLILANKQDREGAVPADELARYLDLKKLNERVYAFQAVSATDGLGIKESVNWLVDAMDRSEGTDTLRVRAGSSVV</sequence>
<dbReference type="GO" id="GO:0016192">
    <property type="term" value="P:vesicle-mediated transport"/>
    <property type="evidence" value="ECO:0007669"/>
    <property type="project" value="UniProtKB-KW"/>
</dbReference>
<dbReference type="EMBL" id="JBEAFC010000003">
    <property type="protein sequence ID" value="KAL1565568.1"/>
    <property type="molecule type" value="Genomic_DNA"/>
</dbReference>
<dbReference type="PANTHER" id="PTHR45909">
    <property type="entry name" value="ADP-RIBOSYLATION FACTOR-RELATED PROTEIN 1"/>
    <property type="match status" value="1"/>
</dbReference>
<keyword evidence="9" id="KW-1185">Reference proteome</keyword>
<accession>A0ABD1IDH7</accession>
<keyword evidence="5" id="KW-0813">Transport</keyword>
<dbReference type="Gene3D" id="3.40.50.300">
    <property type="entry name" value="P-loop containing nucleotide triphosphate hydrolases"/>
    <property type="match status" value="1"/>
</dbReference>
<keyword evidence="4" id="KW-0931">ER-Golgi transport</keyword>
<evidence type="ECO:0000256" key="5">
    <source>
        <dbReference type="ARBA" id="ARBA00022927"/>
    </source>
</evidence>
<evidence type="ECO:0000256" key="2">
    <source>
        <dbReference type="ARBA" id="ARBA00022707"/>
    </source>
</evidence>
<evidence type="ECO:0000313" key="9">
    <source>
        <dbReference type="Proteomes" id="UP001567538"/>
    </source>
</evidence>
<evidence type="ECO:0000256" key="6">
    <source>
        <dbReference type="ARBA" id="ARBA00023134"/>
    </source>
</evidence>
<protein>
    <submittedName>
        <fullName evidence="8">ADP-ribosylation factor-related protein 1-like isoform X2</fullName>
    </submittedName>
</protein>
<dbReference type="AlphaFoldDB" id="A0ABD1IDH7"/>
<evidence type="ECO:0000256" key="7">
    <source>
        <dbReference type="PIRSR" id="PIRSR606689-1"/>
    </source>
</evidence>
<dbReference type="InterPro" id="IPR006689">
    <property type="entry name" value="Small_GTPase_ARF/SAR"/>
</dbReference>
<organism evidence="8 9">
    <name type="scientific">Salvia divinorum</name>
    <name type="common">Maria pastora</name>
    <name type="synonym">Diviner's sage</name>
    <dbReference type="NCBI Taxonomy" id="28513"/>
    <lineage>
        <taxon>Eukaryota</taxon>
        <taxon>Viridiplantae</taxon>
        <taxon>Streptophyta</taxon>
        <taxon>Embryophyta</taxon>
        <taxon>Tracheophyta</taxon>
        <taxon>Spermatophyta</taxon>
        <taxon>Magnoliopsida</taxon>
        <taxon>eudicotyledons</taxon>
        <taxon>Gunneridae</taxon>
        <taxon>Pentapetalae</taxon>
        <taxon>asterids</taxon>
        <taxon>lamiids</taxon>
        <taxon>Lamiales</taxon>
        <taxon>Lamiaceae</taxon>
        <taxon>Nepetoideae</taxon>
        <taxon>Mentheae</taxon>
        <taxon>Salviinae</taxon>
        <taxon>Salvia</taxon>
        <taxon>Salvia subgen. Calosphace</taxon>
    </lineage>
</organism>
<dbReference type="PANTHER" id="PTHR45909:SF1">
    <property type="entry name" value="ADP-RIBOSYLATION FACTOR-RELATED PROTEIN 1"/>
    <property type="match status" value="1"/>
</dbReference>
<dbReference type="SUPFAM" id="SSF52540">
    <property type="entry name" value="P-loop containing nucleoside triphosphate hydrolases"/>
    <property type="match status" value="1"/>
</dbReference>
<dbReference type="InterPro" id="IPR024156">
    <property type="entry name" value="Small_GTPase_ARF"/>
</dbReference>
<keyword evidence="5" id="KW-0653">Protein transport</keyword>
<gene>
    <name evidence="8" type="ORF">AAHA92_07770</name>
</gene>
<dbReference type="InterPro" id="IPR027417">
    <property type="entry name" value="P-loop_NTPase"/>
</dbReference>
<evidence type="ECO:0000256" key="4">
    <source>
        <dbReference type="ARBA" id="ARBA00022892"/>
    </source>
</evidence>
<name>A0ABD1IDH7_SALDI</name>
<evidence type="ECO:0000313" key="8">
    <source>
        <dbReference type="EMBL" id="KAL1565568.1"/>
    </source>
</evidence>
<comment type="caution">
    <text evidence="8">The sequence shown here is derived from an EMBL/GenBank/DDBJ whole genome shotgun (WGS) entry which is preliminary data.</text>
</comment>
<dbReference type="Proteomes" id="UP001567538">
    <property type="component" value="Unassembled WGS sequence"/>
</dbReference>
<keyword evidence="2" id="KW-0519">Myristate</keyword>
<dbReference type="Pfam" id="PF00025">
    <property type="entry name" value="Arf"/>
    <property type="match status" value="1"/>
</dbReference>
<keyword evidence="3 7" id="KW-0547">Nucleotide-binding</keyword>
<keyword evidence="2" id="KW-0449">Lipoprotein</keyword>
<feature type="binding site" evidence="7">
    <location>
        <begin position="48"/>
        <end position="51"/>
    </location>
    <ligand>
        <name>GTP</name>
        <dbReference type="ChEBI" id="CHEBI:37565"/>
    </ligand>
</feature>